<feature type="transmembrane region" description="Helical" evidence="8">
    <location>
        <begin position="324"/>
        <end position="341"/>
    </location>
</feature>
<accession>A0ABU2JAP6</accession>
<dbReference type="PANTHER" id="PTHR33908:SF11">
    <property type="entry name" value="MEMBRANE PROTEIN"/>
    <property type="match status" value="1"/>
</dbReference>
<feature type="transmembrane region" description="Helical" evidence="8">
    <location>
        <begin position="390"/>
        <end position="411"/>
    </location>
</feature>
<dbReference type="PANTHER" id="PTHR33908">
    <property type="entry name" value="MANNOSYLTRANSFERASE YKCB-RELATED"/>
    <property type="match status" value="1"/>
</dbReference>
<evidence type="ECO:0000313" key="11">
    <source>
        <dbReference type="Proteomes" id="UP001183176"/>
    </source>
</evidence>
<sequence>MTTLDERPSSATAIPAPGDYAARGRWPSFGRAQLVGAVALLAVLALLVLTHVRGLAGSPSFEDDEGTYVSQAWSVLVQHRLAPYTYWYDHPPLGWIQLAGWFGLTGGLNHGAAVLSARWFALVCAVLTAALTWLVARRAGVGRIGATMAVLALAVSPLAVVQQRLALLDNTAMPWLLGSFALVLSPRRRMWAAAGAGACFAVAVLTKETTLLFAPALAVAVLAHADRRTRSFTVTAITSSAVLLLIFYPLYAALKGELLPGSGHVSLFDAIRFQLYGRPSTGNPLAADSLGHQVVLGWLDTDRVLPITGVLAAVALLFLRRLRFVAVAVLLPVLFALRPGYLPMAYVIGLLPFLALAVGAVFDLLVSAGMPRAATNPLAATDSGSHRRQLTRAASALLACAAVVAAAGYVAPKWSDADTYVAHQNANDYTLTAENWVSGHLAHRSRIIVDNSVWTDLVRRGFNPNLGVIWMYKLDYATNLDPSVRRALPAGWRDCDYVLVTPVLRAAVSNTPGGLPEIRDALNHSRLVTSFGTGADRVELRKLLKTGI</sequence>
<feature type="transmembrane region" description="Helical" evidence="8">
    <location>
        <begin position="303"/>
        <end position="319"/>
    </location>
</feature>
<evidence type="ECO:0000256" key="7">
    <source>
        <dbReference type="ARBA" id="ARBA00023136"/>
    </source>
</evidence>
<feature type="transmembrane region" description="Helical" evidence="8">
    <location>
        <begin position="232"/>
        <end position="251"/>
    </location>
</feature>
<keyword evidence="4 10" id="KW-0808">Transferase</keyword>
<feature type="transmembrane region" description="Helical" evidence="8">
    <location>
        <begin position="167"/>
        <end position="185"/>
    </location>
</feature>
<protein>
    <submittedName>
        <fullName evidence="10">Glycosyltransferase family 39 protein</fullName>
        <ecNumber evidence="10">2.4.-.-</ecNumber>
    </submittedName>
</protein>
<evidence type="ECO:0000256" key="6">
    <source>
        <dbReference type="ARBA" id="ARBA00022989"/>
    </source>
</evidence>
<organism evidence="10 11">
    <name type="scientific">Jatrophihabitans lederbergiae</name>
    <dbReference type="NCBI Taxonomy" id="3075547"/>
    <lineage>
        <taxon>Bacteria</taxon>
        <taxon>Bacillati</taxon>
        <taxon>Actinomycetota</taxon>
        <taxon>Actinomycetes</taxon>
        <taxon>Jatrophihabitantales</taxon>
        <taxon>Jatrophihabitantaceae</taxon>
        <taxon>Jatrophihabitans</taxon>
    </lineage>
</organism>
<dbReference type="GO" id="GO:0016757">
    <property type="term" value="F:glycosyltransferase activity"/>
    <property type="evidence" value="ECO:0007669"/>
    <property type="project" value="UniProtKB-KW"/>
</dbReference>
<evidence type="ECO:0000256" key="2">
    <source>
        <dbReference type="ARBA" id="ARBA00022475"/>
    </source>
</evidence>
<evidence type="ECO:0000256" key="1">
    <source>
        <dbReference type="ARBA" id="ARBA00004651"/>
    </source>
</evidence>
<keyword evidence="2" id="KW-1003">Cell membrane</keyword>
<dbReference type="Pfam" id="PF13231">
    <property type="entry name" value="PMT_2"/>
    <property type="match status" value="1"/>
</dbReference>
<evidence type="ECO:0000256" key="4">
    <source>
        <dbReference type="ARBA" id="ARBA00022679"/>
    </source>
</evidence>
<keyword evidence="5 8" id="KW-0812">Transmembrane</keyword>
<feature type="transmembrane region" description="Helical" evidence="8">
    <location>
        <begin position="142"/>
        <end position="160"/>
    </location>
</feature>
<comment type="subcellular location">
    <subcellularLocation>
        <location evidence="1">Cell membrane</location>
        <topology evidence="1">Multi-pass membrane protein</topology>
    </subcellularLocation>
</comment>
<name>A0ABU2JAP6_9ACTN</name>
<keyword evidence="11" id="KW-1185">Reference proteome</keyword>
<proteinExistence type="predicted"/>
<keyword evidence="3 10" id="KW-0328">Glycosyltransferase</keyword>
<dbReference type="EC" id="2.4.-.-" evidence="10"/>
<reference evidence="11" key="1">
    <citation type="submission" date="2023-07" db="EMBL/GenBank/DDBJ databases">
        <title>30 novel species of actinomycetes from the DSMZ collection.</title>
        <authorList>
            <person name="Nouioui I."/>
        </authorList>
    </citation>
    <scope>NUCLEOTIDE SEQUENCE [LARGE SCALE GENOMIC DNA]</scope>
    <source>
        <strain evidence="11">DSM 44399</strain>
    </source>
</reference>
<evidence type="ECO:0000313" key="10">
    <source>
        <dbReference type="EMBL" id="MDT0262066.1"/>
    </source>
</evidence>
<keyword evidence="6 8" id="KW-1133">Transmembrane helix</keyword>
<dbReference type="EMBL" id="JAVREH010000013">
    <property type="protein sequence ID" value="MDT0262066.1"/>
    <property type="molecule type" value="Genomic_DNA"/>
</dbReference>
<feature type="domain" description="Glycosyltransferase RgtA/B/C/D-like" evidence="9">
    <location>
        <begin position="89"/>
        <end position="249"/>
    </location>
</feature>
<dbReference type="RefSeq" id="WP_311423218.1">
    <property type="nucleotide sequence ID" value="NZ_JAVREH010000013.1"/>
</dbReference>
<evidence type="ECO:0000259" key="9">
    <source>
        <dbReference type="Pfam" id="PF13231"/>
    </source>
</evidence>
<gene>
    <name evidence="10" type="ORF">RM423_11725</name>
</gene>
<dbReference type="Proteomes" id="UP001183176">
    <property type="component" value="Unassembled WGS sequence"/>
</dbReference>
<feature type="transmembrane region" description="Helical" evidence="8">
    <location>
        <begin position="119"/>
        <end position="136"/>
    </location>
</feature>
<evidence type="ECO:0000256" key="3">
    <source>
        <dbReference type="ARBA" id="ARBA00022676"/>
    </source>
</evidence>
<feature type="transmembrane region" description="Helical" evidence="8">
    <location>
        <begin position="347"/>
        <end position="369"/>
    </location>
</feature>
<evidence type="ECO:0000256" key="5">
    <source>
        <dbReference type="ARBA" id="ARBA00022692"/>
    </source>
</evidence>
<evidence type="ECO:0000256" key="8">
    <source>
        <dbReference type="SAM" id="Phobius"/>
    </source>
</evidence>
<dbReference type="InterPro" id="IPR050297">
    <property type="entry name" value="LipidA_mod_glycosyltrf_83"/>
</dbReference>
<feature type="transmembrane region" description="Helical" evidence="8">
    <location>
        <begin position="32"/>
        <end position="52"/>
    </location>
</feature>
<comment type="caution">
    <text evidence="10">The sequence shown here is derived from an EMBL/GenBank/DDBJ whole genome shotgun (WGS) entry which is preliminary data.</text>
</comment>
<dbReference type="InterPro" id="IPR038731">
    <property type="entry name" value="RgtA/B/C-like"/>
</dbReference>
<keyword evidence="7 8" id="KW-0472">Membrane</keyword>